<dbReference type="EMBL" id="JARBHB010000002">
    <property type="protein sequence ID" value="KAJ8893931.1"/>
    <property type="molecule type" value="Genomic_DNA"/>
</dbReference>
<gene>
    <name evidence="2" type="ORF">PR048_006532</name>
</gene>
<dbReference type="Proteomes" id="UP001159363">
    <property type="component" value="Chromosome 2"/>
</dbReference>
<name>A0ABQ9IC79_9NEOP</name>
<accession>A0ABQ9IC79</accession>
<evidence type="ECO:0000256" key="1">
    <source>
        <dbReference type="SAM" id="MobiDB-lite"/>
    </source>
</evidence>
<keyword evidence="3" id="KW-1185">Reference proteome</keyword>
<reference evidence="2 3" key="1">
    <citation type="submission" date="2023-02" db="EMBL/GenBank/DDBJ databases">
        <title>LHISI_Scaffold_Assembly.</title>
        <authorList>
            <person name="Stuart O.P."/>
            <person name="Cleave R."/>
            <person name="Magrath M.J.L."/>
            <person name="Mikheyev A.S."/>
        </authorList>
    </citation>
    <scope>NUCLEOTIDE SEQUENCE [LARGE SCALE GENOMIC DNA]</scope>
    <source>
        <strain evidence="2">Daus_M_001</strain>
        <tissue evidence="2">Leg muscle</tissue>
    </source>
</reference>
<organism evidence="2 3">
    <name type="scientific">Dryococelus australis</name>
    <dbReference type="NCBI Taxonomy" id="614101"/>
    <lineage>
        <taxon>Eukaryota</taxon>
        <taxon>Metazoa</taxon>
        <taxon>Ecdysozoa</taxon>
        <taxon>Arthropoda</taxon>
        <taxon>Hexapoda</taxon>
        <taxon>Insecta</taxon>
        <taxon>Pterygota</taxon>
        <taxon>Neoptera</taxon>
        <taxon>Polyneoptera</taxon>
        <taxon>Phasmatodea</taxon>
        <taxon>Verophasmatodea</taxon>
        <taxon>Anareolatae</taxon>
        <taxon>Phasmatidae</taxon>
        <taxon>Eurycanthinae</taxon>
        <taxon>Dryococelus</taxon>
    </lineage>
</organism>
<feature type="region of interest" description="Disordered" evidence="1">
    <location>
        <begin position="1"/>
        <end position="24"/>
    </location>
</feature>
<evidence type="ECO:0000313" key="3">
    <source>
        <dbReference type="Proteomes" id="UP001159363"/>
    </source>
</evidence>
<proteinExistence type="predicted"/>
<comment type="caution">
    <text evidence="2">The sequence shown here is derived from an EMBL/GenBank/DDBJ whole genome shotgun (WGS) entry which is preliminary data.</text>
</comment>
<protein>
    <submittedName>
        <fullName evidence="2">Uncharacterized protein</fullName>
    </submittedName>
</protein>
<evidence type="ECO:0000313" key="2">
    <source>
        <dbReference type="EMBL" id="KAJ8893931.1"/>
    </source>
</evidence>
<sequence length="89" mass="10329">MSDSSDDIPEPCKGKRRANPTNYKRNVIKRARVMGKQYENNAGNVVPAKSLIDVVDVKRRRPRDDPGKEGRQYPFKYHIMVGSERREVR</sequence>